<evidence type="ECO:0000313" key="1">
    <source>
        <dbReference type="EMBL" id="DAD27509.1"/>
    </source>
</evidence>
<organism evidence="1 2">
    <name type="scientific">Nelumbo nucifera</name>
    <name type="common">Sacred lotus</name>
    <dbReference type="NCBI Taxonomy" id="4432"/>
    <lineage>
        <taxon>Eukaryota</taxon>
        <taxon>Viridiplantae</taxon>
        <taxon>Streptophyta</taxon>
        <taxon>Embryophyta</taxon>
        <taxon>Tracheophyta</taxon>
        <taxon>Spermatophyta</taxon>
        <taxon>Magnoliopsida</taxon>
        <taxon>Proteales</taxon>
        <taxon>Nelumbonaceae</taxon>
        <taxon>Nelumbo</taxon>
    </lineage>
</organism>
<dbReference type="Gene3D" id="3.80.10.10">
    <property type="entry name" value="Ribonuclease Inhibitor"/>
    <property type="match status" value="1"/>
</dbReference>
<keyword evidence="2" id="KW-1185">Reference proteome</keyword>
<dbReference type="AlphaFoldDB" id="A0A822Y874"/>
<reference evidence="1 2" key="1">
    <citation type="journal article" date="2020" name="Mol. Biol. Evol.">
        <title>Distinct Expression and Methylation Patterns for Genes with Different Fates following a Single Whole-Genome Duplication in Flowering Plants.</title>
        <authorList>
            <person name="Shi T."/>
            <person name="Rahmani R.S."/>
            <person name="Gugger P.F."/>
            <person name="Wang M."/>
            <person name="Li H."/>
            <person name="Zhang Y."/>
            <person name="Li Z."/>
            <person name="Wang Q."/>
            <person name="Van de Peer Y."/>
            <person name="Marchal K."/>
            <person name="Chen J."/>
        </authorList>
    </citation>
    <scope>NUCLEOTIDE SEQUENCE [LARGE SCALE GENOMIC DNA]</scope>
    <source>
        <tissue evidence="1">Leaf</tissue>
    </source>
</reference>
<comment type="caution">
    <text evidence="1">The sequence shown here is derived from an EMBL/GenBank/DDBJ whole genome shotgun (WGS) entry which is preliminary data.</text>
</comment>
<evidence type="ECO:0000313" key="2">
    <source>
        <dbReference type="Proteomes" id="UP000607653"/>
    </source>
</evidence>
<accession>A0A822Y874</accession>
<dbReference type="EMBL" id="DUZY01000002">
    <property type="protein sequence ID" value="DAD27509.1"/>
    <property type="molecule type" value="Genomic_DNA"/>
</dbReference>
<dbReference type="Proteomes" id="UP000607653">
    <property type="component" value="Unassembled WGS sequence"/>
</dbReference>
<protein>
    <submittedName>
        <fullName evidence="1">Uncharacterized protein</fullName>
    </submittedName>
</protein>
<dbReference type="InterPro" id="IPR032675">
    <property type="entry name" value="LRR_dom_sf"/>
</dbReference>
<name>A0A822Y874_NELNU</name>
<gene>
    <name evidence="1" type="ORF">HUJ06_028977</name>
</gene>
<sequence>MEAFAKNCKGLKKLSCGSCVFGSKGMNAILDHCFALKELSFCQRHCGISSGGEDQAVERDGNEGPRHSSLLPILFAQVLQIISNLPPILPRRCQCWRGSM</sequence>
<proteinExistence type="predicted"/>